<keyword evidence="3" id="KW-0813">Transport</keyword>
<keyword evidence="11" id="KW-1185">Reference proteome</keyword>
<evidence type="ECO:0000256" key="9">
    <source>
        <dbReference type="SAM" id="Phobius"/>
    </source>
</evidence>
<evidence type="ECO:0000313" key="11">
    <source>
        <dbReference type="Proteomes" id="UP000289738"/>
    </source>
</evidence>
<keyword evidence="5" id="KW-0547">Nucleotide-binding</keyword>
<evidence type="ECO:0000313" key="10">
    <source>
        <dbReference type="EMBL" id="RYQ96183.1"/>
    </source>
</evidence>
<evidence type="ECO:0000256" key="6">
    <source>
        <dbReference type="ARBA" id="ARBA00022840"/>
    </source>
</evidence>
<dbReference type="InterPro" id="IPR009834">
    <property type="entry name" value="Ureide_permease"/>
</dbReference>
<dbReference type="GO" id="GO:0005274">
    <property type="term" value="F:allantoin:proton symporter activity"/>
    <property type="evidence" value="ECO:0007669"/>
    <property type="project" value="TreeGrafter"/>
</dbReference>
<dbReference type="STRING" id="3818.A0A444Y2P3"/>
<reference evidence="10 11" key="1">
    <citation type="submission" date="2019-01" db="EMBL/GenBank/DDBJ databases">
        <title>Sequencing of cultivated peanut Arachis hypogaea provides insights into genome evolution and oil improvement.</title>
        <authorList>
            <person name="Chen X."/>
        </authorList>
    </citation>
    <scope>NUCLEOTIDE SEQUENCE [LARGE SCALE GENOMIC DNA]</scope>
    <source>
        <strain evidence="11">cv. Fuhuasheng</strain>
        <tissue evidence="10">Leaves</tissue>
    </source>
</reference>
<keyword evidence="4 9" id="KW-0812">Transmembrane</keyword>
<dbReference type="InterPro" id="IPR029039">
    <property type="entry name" value="Flavoprotein-like_sf"/>
</dbReference>
<name>A0A444Y2P3_ARAHY</name>
<comment type="similarity">
    <text evidence="2">Belongs to the plant ureide permease (TC 2.A.7.19) family.</text>
</comment>
<feature type="transmembrane region" description="Helical" evidence="9">
    <location>
        <begin position="110"/>
        <end position="136"/>
    </location>
</feature>
<feature type="transmembrane region" description="Helical" evidence="9">
    <location>
        <begin position="86"/>
        <end position="103"/>
    </location>
</feature>
<accession>A0A444Y2P3</accession>
<dbReference type="AlphaFoldDB" id="A0A444Y2P3"/>
<keyword evidence="7 9" id="KW-1133">Transmembrane helix</keyword>
<comment type="caution">
    <text evidence="10">The sequence shown here is derived from an EMBL/GenBank/DDBJ whole genome shotgun (WGS) entry which is preliminary data.</text>
</comment>
<proteinExistence type="inferred from homology"/>
<evidence type="ECO:0000256" key="3">
    <source>
        <dbReference type="ARBA" id="ARBA00022448"/>
    </source>
</evidence>
<dbReference type="GO" id="GO:0016020">
    <property type="term" value="C:membrane"/>
    <property type="evidence" value="ECO:0007669"/>
    <property type="project" value="UniProtKB-SubCell"/>
</dbReference>
<dbReference type="PANTHER" id="PTHR31081">
    <property type="entry name" value="UREIDE PERMEASE 1-RELATED-RELATED"/>
    <property type="match status" value="1"/>
</dbReference>
<sequence length="371" mass="40402">MLQLEMYLLESKAGAIVCVLLALFFLGTWPAILTLLERRGRLPQHTYLYYSLTNFLAALFIAFTVGEIGKSTPSEPNFLAQLAQDNWPSVLFAMGGGVVLSLGNLASQYAFAFVGAGILFPGVGCFLIAVCLGSAVHSSNTADNKVKLSNLSSDYNARLVDSFIEGVYAWLDKDVGYGQGDDGFRMNEVLVSLLPKMFMEIAGSLGISIEKKLVAGDSIVFLRAKDGDLCVGIRRAKKVAVGGGEVSVSSVVEAVSCGVNGRPFEVVYYPRGSSPEFCVKASVVRDAMKLLDPIHWPNSPWHLLQIGYSKVDILCSESGKQRIIYMFLMSPYSARTYAGGDGSRQPTKLELEQAFHQSKYIATITKKLKKE</sequence>
<keyword evidence="8 9" id="KW-0472">Membrane</keyword>
<evidence type="ECO:0000256" key="2">
    <source>
        <dbReference type="ARBA" id="ARBA00005931"/>
    </source>
</evidence>
<dbReference type="Proteomes" id="UP000289738">
    <property type="component" value="Chromosome B08"/>
</dbReference>
<dbReference type="Pfam" id="PF07168">
    <property type="entry name" value="Ureide_permease"/>
    <property type="match status" value="1"/>
</dbReference>
<dbReference type="InterPro" id="IPR030189">
    <property type="entry name" value="UPS_plant"/>
</dbReference>
<evidence type="ECO:0000256" key="1">
    <source>
        <dbReference type="ARBA" id="ARBA00004141"/>
    </source>
</evidence>
<evidence type="ECO:0000256" key="7">
    <source>
        <dbReference type="ARBA" id="ARBA00022989"/>
    </source>
</evidence>
<evidence type="ECO:0000256" key="5">
    <source>
        <dbReference type="ARBA" id="ARBA00022741"/>
    </source>
</evidence>
<dbReference type="EMBL" id="SDMP01000018">
    <property type="protein sequence ID" value="RYQ96183.1"/>
    <property type="molecule type" value="Genomic_DNA"/>
</dbReference>
<evidence type="ECO:0000256" key="8">
    <source>
        <dbReference type="ARBA" id="ARBA00023136"/>
    </source>
</evidence>
<evidence type="ECO:0000256" key="4">
    <source>
        <dbReference type="ARBA" id="ARBA00022692"/>
    </source>
</evidence>
<organism evidence="10 11">
    <name type="scientific">Arachis hypogaea</name>
    <name type="common">Peanut</name>
    <dbReference type="NCBI Taxonomy" id="3818"/>
    <lineage>
        <taxon>Eukaryota</taxon>
        <taxon>Viridiplantae</taxon>
        <taxon>Streptophyta</taxon>
        <taxon>Embryophyta</taxon>
        <taxon>Tracheophyta</taxon>
        <taxon>Spermatophyta</taxon>
        <taxon>Magnoliopsida</taxon>
        <taxon>eudicotyledons</taxon>
        <taxon>Gunneridae</taxon>
        <taxon>Pentapetalae</taxon>
        <taxon>rosids</taxon>
        <taxon>fabids</taxon>
        <taxon>Fabales</taxon>
        <taxon>Fabaceae</taxon>
        <taxon>Papilionoideae</taxon>
        <taxon>50 kb inversion clade</taxon>
        <taxon>dalbergioids sensu lato</taxon>
        <taxon>Dalbergieae</taxon>
        <taxon>Pterocarpus clade</taxon>
        <taxon>Arachis</taxon>
    </lineage>
</organism>
<gene>
    <name evidence="10" type="ORF">Ahy_B08g091783</name>
</gene>
<dbReference type="GO" id="GO:0005524">
    <property type="term" value="F:ATP binding"/>
    <property type="evidence" value="ECO:0007669"/>
    <property type="project" value="UniProtKB-KW"/>
</dbReference>
<dbReference type="PANTHER" id="PTHR31081:SF5">
    <property type="entry name" value="UREIDE PERMEASE 1-RELATED"/>
    <property type="match status" value="1"/>
</dbReference>
<comment type="subcellular location">
    <subcellularLocation>
        <location evidence="1">Membrane</location>
        <topology evidence="1">Multi-pass membrane protein</topology>
    </subcellularLocation>
</comment>
<feature type="transmembrane region" description="Helical" evidence="9">
    <location>
        <begin position="13"/>
        <end position="35"/>
    </location>
</feature>
<keyword evidence="6" id="KW-0067">ATP-binding</keyword>
<feature type="transmembrane region" description="Helical" evidence="9">
    <location>
        <begin position="47"/>
        <end position="66"/>
    </location>
</feature>
<dbReference type="Gene3D" id="3.40.50.360">
    <property type="match status" value="1"/>
</dbReference>
<protein>
    <submittedName>
        <fullName evidence="10">Uncharacterized protein</fullName>
    </submittedName>
</protein>
<dbReference type="GO" id="GO:0015505">
    <property type="term" value="F:uracil:monoatomic cation symporter activity"/>
    <property type="evidence" value="ECO:0007669"/>
    <property type="project" value="TreeGrafter"/>
</dbReference>